<dbReference type="PANTHER" id="PTHR43124">
    <property type="entry name" value="PURINE EFFLUX PUMP PBUE"/>
    <property type="match status" value="1"/>
</dbReference>
<organism evidence="8 9">
    <name type="scientific">Allosphingosinicella deserti</name>
    <dbReference type="NCBI Taxonomy" id="2116704"/>
    <lineage>
        <taxon>Bacteria</taxon>
        <taxon>Pseudomonadati</taxon>
        <taxon>Pseudomonadota</taxon>
        <taxon>Alphaproteobacteria</taxon>
        <taxon>Sphingomonadales</taxon>
        <taxon>Sphingomonadaceae</taxon>
        <taxon>Allosphingosinicella</taxon>
    </lineage>
</organism>
<evidence type="ECO:0000256" key="5">
    <source>
        <dbReference type="ARBA" id="ARBA00023136"/>
    </source>
</evidence>
<keyword evidence="2" id="KW-1003">Cell membrane</keyword>
<keyword evidence="4 6" id="KW-1133">Transmembrane helix</keyword>
<protein>
    <submittedName>
        <fullName evidence="8">MFS transporter</fullName>
    </submittedName>
</protein>
<dbReference type="EMBL" id="PXYI01000011">
    <property type="protein sequence ID" value="PSJ36922.1"/>
    <property type="molecule type" value="Genomic_DNA"/>
</dbReference>
<dbReference type="GO" id="GO:0022857">
    <property type="term" value="F:transmembrane transporter activity"/>
    <property type="evidence" value="ECO:0007669"/>
    <property type="project" value="InterPro"/>
</dbReference>
<sequence length="414" mass="41600">MTDSFIGKSEAAAIASETSHEGKPIWSGIGALASSVFGLVMAEFLPASVLTPMANDLSVSLGAAGQAVTATAVVGAFAAILVPVLTRAWNRRAVLLSLLALLCLSNLMTATAGSLTSLLTARLFLGIALGGFWSMAAATAMRLVPMAVLGRAMALVFTGVTVATVSAAPVGAYIGELLSWRAAFWLAGVVSLLALVSVAATIPSLPPTGKSDLAGLAEVTRRRGVRAALIGVLLIVSGHFAAFTYIRPVLEQVTRLDVPTISLTLLVFGGAGFAGNVAGGLLTSRDPKLSVTAGAAGMTVAMALLVLLGSSPAIAIAALALWGAAFATLPVGFQAWVATETEDKAELGGGVLTATFQVAIASGAVLGGLLVDRLGLLSAQAYCAVAALAGFALLIGLQRRPGGRRPTPSPCAAA</sequence>
<dbReference type="InterPro" id="IPR020846">
    <property type="entry name" value="MFS_dom"/>
</dbReference>
<dbReference type="InterPro" id="IPR050189">
    <property type="entry name" value="MFS_Efflux_Transporters"/>
</dbReference>
<feature type="transmembrane region" description="Helical" evidence="6">
    <location>
        <begin position="289"/>
        <end position="308"/>
    </location>
</feature>
<keyword evidence="3 6" id="KW-0812">Transmembrane</keyword>
<evidence type="ECO:0000256" key="3">
    <source>
        <dbReference type="ARBA" id="ARBA00022692"/>
    </source>
</evidence>
<gene>
    <name evidence="8" type="ORF">C7I55_24770</name>
</gene>
<feature type="transmembrane region" description="Helical" evidence="6">
    <location>
        <begin position="25"/>
        <end position="47"/>
    </location>
</feature>
<dbReference type="RefSeq" id="WP_106515736.1">
    <property type="nucleotide sequence ID" value="NZ_PXYI01000011.1"/>
</dbReference>
<dbReference type="PROSITE" id="PS50850">
    <property type="entry name" value="MFS"/>
    <property type="match status" value="1"/>
</dbReference>
<dbReference type="GO" id="GO:0005886">
    <property type="term" value="C:plasma membrane"/>
    <property type="evidence" value="ECO:0007669"/>
    <property type="project" value="UniProtKB-SubCell"/>
</dbReference>
<feature type="transmembrane region" description="Helical" evidence="6">
    <location>
        <begin position="180"/>
        <end position="203"/>
    </location>
</feature>
<evidence type="ECO:0000313" key="9">
    <source>
        <dbReference type="Proteomes" id="UP000241167"/>
    </source>
</evidence>
<feature type="transmembrane region" description="Helical" evidence="6">
    <location>
        <begin position="349"/>
        <end position="371"/>
    </location>
</feature>
<feature type="transmembrane region" description="Helical" evidence="6">
    <location>
        <begin position="377"/>
        <end position="397"/>
    </location>
</feature>
<feature type="transmembrane region" description="Helical" evidence="6">
    <location>
        <begin position="258"/>
        <end position="282"/>
    </location>
</feature>
<dbReference type="InterPro" id="IPR011701">
    <property type="entry name" value="MFS"/>
</dbReference>
<evidence type="ECO:0000256" key="1">
    <source>
        <dbReference type="ARBA" id="ARBA00004651"/>
    </source>
</evidence>
<dbReference type="Proteomes" id="UP000241167">
    <property type="component" value="Unassembled WGS sequence"/>
</dbReference>
<evidence type="ECO:0000313" key="8">
    <source>
        <dbReference type="EMBL" id="PSJ36922.1"/>
    </source>
</evidence>
<feature type="transmembrane region" description="Helical" evidence="6">
    <location>
        <begin position="314"/>
        <end position="337"/>
    </location>
</feature>
<evidence type="ECO:0000256" key="2">
    <source>
        <dbReference type="ARBA" id="ARBA00022475"/>
    </source>
</evidence>
<dbReference type="CDD" id="cd17324">
    <property type="entry name" value="MFS_NepI_like"/>
    <property type="match status" value="1"/>
</dbReference>
<dbReference type="OrthoDB" id="9812189at2"/>
<keyword evidence="9" id="KW-1185">Reference proteome</keyword>
<feature type="transmembrane region" description="Helical" evidence="6">
    <location>
        <begin position="93"/>
        <end position="115"/>
    </location>
</feature>
<feature type="transmembrane region" description="Helical" evidence="6">
    <location>
        <begin position="67"/>
        <end position="86"/>
    </location>
</feature>
<feature type="transmembrane region" description="Helical" evidence="6">
    <location>
        <begin position="224"/>
        <end position="246"/>
    </location>
</feature>
<name>A0A2P7QFZ6_9SPHN</name>
<dbReference type="AlphaFoldDB" id="A0A2P7QFZ6"/>
<feature type="transmembrane region" description="Helical" evidence="6">
    <location>
        <begin position="121"/>
        <end position="140"/>
    </location>
</feature>
<feature type="transmembrane region" description="Helical" evidence="6">
    <location>
        <begin position="152"/>
        <end position="174"/>
    </location>
</feature>
<evidence type="ECO:0000256" key="6">
    <source>
        <dbReference type="SAM" id="Phobius"/>
    </source>
</evidence>
<evidence type="ECO:0000256" key="4">
    <source>
        <dbReference type="ARBA" id="ARBA00022989"/>
    </source>
</evidence>
<dbReference type="InterPro" id="IPR036259">
    <property type="entry name" value="MFS_trans_sf"/>
</dbReference>
<feature type="domain" description="Major facilitator superfamily (MFS) profile" evidence="7">
    <location>
        <begin position="26"/>
        <end position="404"/>
    </location>
</feature>
<proteinExistence type="predicted"/>
<evidence type="ECO:0000259" key="7">
    <source>
        <dbReference type="PROSITE" id="PS50850"/>
    </source>
</evidence>
<dbReference type="Pfam" id="PF07690">
    <property type="entry name" value="MFS_1"/>
    <property type="match status" value="1"/>
</dbReference>
<comment type="subcellular location">
    <subcellularLocation>
        <location evidence="1">Cell membrane</location>
        <topology evidence="1">Multi-pass membrane protein</topology>
    </subcellularLocation>
</comment>
<dbReference type="Gene3D" id="1.20.1250.20">
    <property type="entry name" value="MFS general substrate transporter like domains"/>
    <property type="match status" value="1"/>
</dbReference>
<reference evidence="8 9" key="1">
    <citation type="submission" date="2018-03" db="EMBL/GenBank/DDBJ databases">
        <title>The draft genome of Sphingosinicella sp. GL-C-18.</title>
        <authorList>
            <person name="Liu L."/>
            <person name="Li L."/>
            <person name="Liang L."/>
            <person name="Zhang X."/>
            <person name="Wang T."/>
        </authorList>
    </citation>
    <scope>NUCLEOTIDE SEQUENCE [LARGE SCALE GENOMIC DNA]</scope>
    <source>
        <strain evidence="8 9">GL-C-18</strain>
    </source>
</reference>
<accession>A0A2P7QFZ6</accession>
<keyword evidence="5 6" id="KW-0472">Membrane</keyword>
<comment type="caution">
    <text evidence="8">The sequence shown here is derived from an EMBL/GenBank/DDBJ whole genome shotgun (WGS) entry which is preliminary data.</text>
</comment>
<dbReference type="PANTHER" id="PTHR43124:SF5">
    <property type="entry name" value="PURINE RIBONUCLEOSIDE EFFLUX PUMP NEPI"/>
    <property type="match status" value="1"/>
</dbReference>
<dbReference type="SUPFAM" id="SSF103473">
    <property type="entry name" value="MFS general substrate transporter"/>
    <property type="match status" value="1"/>
</dbReference>